<keyword evidence="1 8" id="KW-0963">Cytoplasm</keyword>
<evidence type="ECO:0000313" key="9">
    <source>
        <dbReference type="EMBL" id="HGI87813.1"/>
    </source>
</evidence>
<dbReference type="SUPFAM" id="SSF111331">
    <property type="entry name" value="NAD kinase/diacylglycerol kinase-like"/>
    <property type="match status" value="1"/>
</dbReference>
<keyword evidence="2 8" id="KW-0808">Transferase</keyword>
<protein>
    <recommendedName>
        <fullName evidence="8">NAD kinase</fullName>
        <ecNumber evidence="8">2.7.1.23</ecNumber>
    </recommendedName>
    <alternativeName>
        <fullName evidence="8">ATP-dependent NAD kinase</fullName>
    </alternativeName>
</protein>
<proteinExistence type="inferred from homology"/>
<feature type="binding site" evidence="8">
    <location>
        <position position="183"/>
    </location>
    <ligand>
        <name>NAD(+)</name>
        <dbReference type="ChEBI" id="CHEBI:57540"/>
    </ligand>
</feature>
<evidence type="ECO:0000256" key="6">
    <source>
        <dbReference type="ARBA" id="ARBA00022857"/>
    </source>
</evidence>
<dbReference type="PANTHER" id="PTHR20275:SF43">
    <property type="entry name" value="BIFUNCTIONAL NADP PHOSPHATASE_NAD KINASE"/>
    <property type="match status" value="1"/>
</dbReference>
<comment type="cofactor">
    <cofactor evidence="8">
        <name>a divalent metal cation</name>
        <dbReference type="ChEBI" id="CHEBI:60240"/>
    </cofactor>
</comment>
<keyword evidence="4 8" id="KW-0418">Kinase</keyword>
<dbReference type="Gene3D" id="3.40.50.10330">
    <property type="entry name" value="Probable inorganic polyphosphate/atp-NAD kinase, domain 1"/>
    <property type="match status" value="1"/>
</dbReference>
<keyword evidence="5 8" id="KW-0067">ATP-binding</keyword>
<keyword evidence="6 8" id="KW-0521">NADP</keyword>
<dbReference type="AlphaFoldDB" id="A0A7C4BC77"/>
<comment type="subcellular location">
    <subcellularLocation>
        <location evidence="8">Cytoplasm</location>
    </subcellularLocation>
</comment>
<dbReference type="GO" id="GO:0005524">
    <property type="term" value="F:ATP binding"/>
    <property type="evidence" value="ECO:0007669"/>
    <property type="project" value="UniProtKB-KW"/>
</dbReference>
<feature type="binding site" evidence="8">
    <location>
        <position position="75"/>
    </location>
    <ligand>
        <name>NAD(+)</name>
        <dbReference type="ChEBI" id="CHEBI:57540"/>
    </ligand>
</feature>
<dbReference type="GO" id="GO:0005737">
    <property type="term" value="C:cytoplasm"/>
    <property type="evidence" value="ECO:0007669"/>
    <property type="project" value="UniProtKB-SubCell"/>
</dbReference>
<feature type="binding site" evidence="8">
    <location>
        <begin position="186"/>
        <end position="191"/>
    </location>
    <ligand>
        <name>NAD(+)</name>
        <dbReference type="ChEBI" id="CHEBI:57540"/>
    </ligand>
</feature>
<keyword evidence="7 8" id="KW-0520">NAD</keyword>
<name>A0A7C4BC77_9CREN</name>
<feature type="binding site" evidence="8">
    <location>
        <position position="210"/>
    </location>
    <ligand>
        <name>NAD(+)</name>
        <dbReference type="ChEBI" id="CHEBI:57540"/>
    </ligand>
</feature>
<evidence type="ECO:0000256" key="7">
    <source>
        <dbReference type="ARBA" id="ARBA00023027"/>
    </source>
</evidence>
<dbReference type="GO" id="GO:0046872">
    <property type="term" value="F:metal ion binding"/>
    <property type="evidence" value="ECO:0007669"/>
    <property type="project" value="UniProtKB-UniRule"/>
</dbReference>
<feature type="binding site" evidence="8">
    <location>
        <position position="156"/>
    </location>
    <ligand>
        <name>NAD(+)</name>
        <dbReference type="ChEBI" id="CHEBI:57540"/>
    </ligand>
</feature>
<feature type="binding site" evidence="8">
    <location>
        <position position="243"/>
    </location>
    <ligand>
        <name>NAD(+)</name>
        <dbReference type="ChEBI" id="CHEBI:57540"/>
    </ligand>
</feature>
<dbReference type="GO" id="GO:0006741">
    <property type="term" value="P:NADP+ biosynthetic process"/>
    <property type="evidence" value="ECO:0007669"/>
    <property type="project" value="UniProtKB-UniRule"/>
</dbReference>
<dbReference type="Pfam" id="PF01513">
    <property type="entry name" value="NAD_kinase"/>
    <property type="match status" value="1"/>
</dbReference>
<evidence type="ECO:0000256" key="4">
    <source>
        <dbReference type="ARBA" id="ARBA00022777"/>
    </source>
</evidence>
<dbReference type="InterPro" id="IPR017437">
    <property type="entry name" value="ATP-NAD_kinase_PpnK-typ_C"/>
</dbReference>
<dbReference type="GO" id="GO:0019674">
    <property type="term" value="P:NAD+ metabolic process"/>
    <property type="evidence" value="ECO:0007669"/>
    <property type="project" value="InterPro"/>
</dbReference>
<dbReference type="InterPro" id="IPR017438">
    <property type="entry name" value="ATP-NAD_kinase_N"/>
</dbReference>
<feature type="binding site" evidence="8">
    <location>
        <begin position="70"/>
        <end position="71"/>
    </location>
    <ligand>
        <name>NAD(+)</name>
        <dbReference type="ChEBI" id="CHEBI:57540"/>
    </ligand>
</feature>
<dbReference type="InterPro" id="IPR016064">
    <property type="entry name" value="NAD/diacylglycerol_kinase_sf"/>
</dbReference>
<feature type="active site" description="Proton acceptor" evidence="8">
    <location>
        <position position="70"/>
    </location>
</feature>
<feature type="binding site" evidence="8">
    <location>
        <position position="175"/>
    </location>
    <ligand>
        <name>NAD(+)</name>
        <dbReference type="ChEBI" id="CHEBI:57540"/>
    </ligand>
</feature>
<comment type="caution">
    <text evidence="8">Lacks conserved residue(s) required for the propagation of feature annotation.</text>
</comment>
<reference evidence="9" key="1">
    <citation type="journal article" date="2020" name="mSystems">
        <title>Genome- and Community-Level Interaction Insights into Carbon Utilization and Element Cycling Functions of Hydrothermarchaeota in Hydrothermal Sediment.</title>
        <authorList>
            <person name="Zhou Z."/>
            <person name="Liu Y."/>
            <person name="Xu W."/>
            <person name="Pan J."/>
            <person name="Luo Z.H."/>
            <person name="Li M."/>
        </authorList>
    </citation>
    <scope>NUCLEOTIDE SEQUENCE [LARGE SCALE GENOMIC DNA]</scope>
    <source>
        <strain evidence="9">SpSt-732</strain>
    </source>
</reference>
<dbReference type="Gene3D" id="2.60.200.30">
    <property type="entry name" value="Probable inorganic polyphosphate/atp-NAD kinase, domain 2"/>
    <property type="match status" value="1"/>
</dbReference>
<sequence>MVLVGVRVSLVLKKNCSMCRDITRRALEYGEKELGLDMYLDIEAVDEVAWGKVYRPGVDKVDAVIVVGGDGTLFRLLHKIRGDCETPLLTVKAGRRNFFMEIKPEEVEQRLRDFVEGRYLVEEYPRLDAVIAGRGVTAPPAINDIVLTGWGPYRYKVISLNVYVDEEKLYSISGDGIVIATPVGSTAYALSAGGPVVDHRLSCVVVVPIAPIQFNAKPVVASLDRKLRVEVVHGDAALVVDGQLVDRVKVGECIEVAKSRCGARLVRFSRFSTYARLSA</sequence>
<dbReference type="Pfam" id="PF20143">
    <property type="entry name" value="NAD_kinase_C"/>
    <property type="match status" value="1"/>
</dbReference>
<dbReference type="PANTHER" id="PTHR20275">
    <property type="entry name" value="NAD KINASE"/>
    <property type="match status" value="1"/>
</dbReference>
<feature type="binding site" evidence="8">
    <location>
        <begin position="143"/>
        <end position="144"/>
    </location>
    <ligand>
        <name>NAD(+)</name>
        <dbReference type="ChEBI" id="CHEBI:57540"/>
    </ligand>
</feature>
<dbReference type="HAMAP" id="MF_00361">
    <property type="entry name" value="NAD_kinase"/>
    <property type="match status" value="1"/>
</dbReference>
<organism evidence="9">
    <name type="scientific">Ignisphaera aggregans</name>
    <dbReference type="NCBI Taxonomy" id="334771"/>
    <lineage>
        <taxon>Archaea</taxon>
        <taxon>Thermoproteota</taxon>
        <taxon>Thermoprotei</taxon>
        <taxon>Desulfurococcales</taxon>
        <taxon>Desulfurococcaceae</taxon>
        <taxon>Ignisphaera</taxon>
    </lineage>
</organism>
<dbReference type="InterPro" id="IPR002504">
    <property type="entry name" value="NADK"/>
</dbReference>
<evidence type="ECO:0000256" key="2">
    <source>
        <dbReference type="ARBA" id="ARBA00022679"/>
    </source>
</evidence>
<dbReference type="EMBL" id="DTFF01000046">
    <property type="protein sequence ID" value="HGI87813.1"/>
    <property type="molecule type" value="Genomic_DNA"/>
</dbReference>
<comment type="caution">
    <text evidence="9">The sequence shown here is derived from an EMBL/GenBank/DDBJ whole genome shotgun (WGS) entry which is preliminary data.</text>
</comment>
<evidence type="ECO:0000256" key="1">
    <source>
        <dbReference type="ARBA" id="ARBA00022490"/>
    </source>
</evidence>
<accession>A0A7C4BC77</accession>
<evidence type="ECO:0000256" key="5">
    <source>
        <dbReference type="ARBA" id="ARBA00022840"/>
    </source>
</evidence>
<gene>
    <name evidence="8" type="primary">nadK</name>
    <name evidence="9" type="ORF">ENV14_05425</name>
</gene>
<comment type="catalytic activity">
    <reaction evidence="8">
        <text>NAD(+) + ATP = ADP + NADP(+) + H(+)</text>
        <dbReference type="Rhea" id="RHEA:18629"/>
        <dbReference type="ChEBI" id="CHEBI:15378"/>
        <dbReference type="ChEBI" id="CHEBI:30616"/>
        <dbReference type="ChEBI" id="CHEBI:57540"/>
        <dbReference type="ChEBI" id="CHEBI:58349"/>
        <dbReference type="ChEBI" id="CHEBI:456216"/>
        <dbReference type="EC" id="2.7.1.23"/>
    </reaction>
</comment>
<evidence type="ECO:0000256" key="8">
    <source>
        <dbReference type="HAMAP-Rule" id="MF_00361"/>
    </source>
</evidence>
<dbReference type="EC" id="2.7.1.23" evidence="8"/>
<keyword evidence="3 8" id="KW-0547">Nucleotide-binding</keyword>
<dbReference type="GO" id="GO:0003951">
    <property type="term" value="F:NAD+ kinase activity"/>
    <property type="evidence" value="ECO:0007669"/>
    <property type="project" value="UniProtKB-UniRule"/>
</dbReference>
<evidence type="ECO:0000256" key="3">
    <source>
        <dbReference type="ARBA" id="ARBA00022741"/>
    </source>
</evidence>
<comment type="similarity">
    <text evidence="8">Belongs to the NAD kinase family.</text>
</comment>
<comment type="function">
    <text evidence="8">Involved in the regulation of the intracellular balance of NAD and NADP, and is a key enzyme in the biosynthesis of NADP. Catalyzes specifically the phosphorylation on 2'-hydroxyl of the adenosine moiety of NAD to yield NADP.</text>
</comment>